<reference evidence="4" key="1">
    <citation type="submission" date="2021-01" db="EMBL/GenBank/DDBJ databases">
        <authorList>
            <person name="Corre E."/>
            <person name="Pelletier E."/>
            <person name="Niang G."/>
            <person name="Scheremetjew M."/>
            <person name="Finn R."/>
            <person name="Kale V."/>
            <person name="Holt S."/>
            <person name="Cochrane G."/>
            <person name="Meng A."/>
            <person name="Brown T."/>
            <person name="Cohen L."/>
        </authorList>
    </citation>
    <scope>NUCLEOTIDE SEQUENCE</scope>
    <source>
        <strain evidence="4">GSO104</strain>
    </source>
</reference>
<dbReference type="Gene3D" id="1.25.40.10">
    <property type="entry name" value="Tetratricopeptide repeat domain"/>
    <property type="match status" value="2"/>
</dbReference>
<feature type="compositionally biased region" description="Low complexity" evidence="3">
    <location>
        <begin position="232"/>
        <end position="260"/>
    </location>
</feature>
<feature type="region of interest" description="Disordered" evidence="3">
    <location>
        <begin position="229"/>
        <end position="262"/>
    </location>
</feature>
<evidence type="ECO:0000313" key="4">
    <source>
        <dbReference type="EMBL" id="CAE4606560.1"/>
    </source>
</evidence>
<dbReference type="SUPFAM" id="SSF48452">
    <property type="entry name" value="TPR-like"/>
    <property type="match status" value="2"/>
</dbReference>
<keyword evidence="2" id="KW-0802">TPR repeat</keyword>
<evidence type="ECO:0000256" key="2">
    <source>
        <dbReference type="ARBA" id="ARBA00022803"/>
    </source>
</evidence>
<proteinExistence type="predicted"/>
<keyword evidence="1" id="KW-0677">Repeat</keyword>
<dbReference type="PANTHER" id="PTHR45641">
    <property type="entry name" value="TETRATRICOPEPTIDE REPEAT PROTEIN (AFU_ORTHOLOGUE AFUA_6G03870)"/>
    <property type="match status" value="1"/>
</dbReference>
<accession>A0A7S4R852</accession>
<evidence type="ECO:0000256" key="1">
    <source>
        <dbReference type="ARBA" id="ARBA00022737"/>
    </source>
</evidence>
<evidence type="ECO:0000256" key="3">
    <source>
        <dbReference type="SAM" id="MobiDB-lite"/>
    </source>
</evidence>
<organism evidence="4">
    <name type="scientific">Ditylum brightwellii</name>
    <dbReference type="NCBI Taxonomy" id="49249"/>
    <lineage>
        <taxon>Eukaryota</taxon>
        <taxon>Sar</taxon>
        <taxon>Stramenopiles</taxon>
        <taxon>Ochrophyta</taxon>
        <taxon>Bacillariophyta</taxon>
        <taxon>Mediophyceae</taxon>
        <taxon>Lithodesmiophycidae</taxon>
        <taxon>Lithodesmiales</taxon>
        <taxon>Lithodesmiaceae</taxon>
        <taxon>Ditylum</taxon>
    </lineage>
</organism>
<sequence length="652" mass="71838">MVFIHIERSTRCFRFVLYKILKFDVMYDILLSLSLIKITAIAEEMAARVTPSFAPIPDEYTAFVYGPDEEQDQQEEDGDGASWAAPLRNAAKYLTQTLTAQHRMNERDIIMGEPQFHNLMVTSLVGPEVGLQSVPDILLQRKESISNQLGGERVEEYITAYLPTHLIRANMLADAGDVLSDSDFIGRRVASLGPIESARRQVADLLDLKRELARLLSNIDSGQIAPAIPAENGNISSSNNSAKNSTTNGATQQGAGTAQADNPNLRIDINNVLREGSRGIIDEVYRVVDLSSSSEDSLNMAICLSSVGEGLLKSRQPRDAMLRLEEAVGIYRGLLGPYHVDVARALNSVAKALAKLGETRVALLKFKEASRIFESCNATRHYDAIANAQSMASLLVDIGEWSKAEAKYEEVISLRKSVYGQFSLLAAKTINDYAIVLAKHGKMDDALRQYEEARMTYERVAAPSVSPDSVASVNSVDVLAKCSLDICLINLNIASIKSKKGDLPGAIAAYEEGVRGIRGYEQGYRNRLGEPSDKMASHRRHLVSALGRIGSLKLKCGDNNGSLEAYAQLLKEVDNESPTSSQMEKAKAHIKCATIHRQGSSERDKRNAIKHLQEALTMYTYLYGENHRDTMAVSSSLRQWRAEEESASRDNF</sequence>
<gene>
    <name evidence="4" type="ORF">DBRI00130_LOCUS14591</name>
</gene>
<dbReference type="AlphaFoldDB" id="A0A7S4R852"/>
<evidence type="ECO:0008006" key="5">
    <source>
        <dbReference type="Google" id="ProtNLM"/>
    </source>
</evidence>
<dbReference type="InterPro" id="IPR011990">
    <property type="entry name" value="TPR-like_helical_dom_sf"/>
</dbReference>
<dbReference type="PANTHER" id="PTHR45641:SF19">
    <property type="entry name" value="NEPHROCYSTIN-3"/>
    <property type="match status" value="1"/>
</dbReference>
<protein>
    <recommendedName>
        <fullName evidence="5">MalT-like TPR region domain-containing protein</fullName>
    </recommendedName>
</protein>
<dbReference type="Pfam" id="PF13424">
    <property type="entry name" value="TPR_12"/>
    <property type="match status" value="1"/>
</dbReference>
<name>A0A7S4R852_9STRA</name>
<dbReference type="EMBL" id="HBNS01018261">
    <property type="protein sequence ID" value="CAE4606560.1"/>
    <property type="molecule type" value="Transcribed_RNA"/>
</dbReference>